<dbReference type="FunFam" id="1.20.1640.10:FF:000001">
    <property type="entry name" value="Efflux pump membrane transporter"/>
    <property type="match status" value="1"/>
</dbReference>
<evidence type="ECO:0000256" key="3">
    <source>
        <dbReference type="ARBA" id="ARBA00022448"/>
    </source>
</evidence>
<keyword evidence="7 9" id="KW-1133">Transmembrane helix</keyword>
<dbReference type="RefSeq" id="WP_145891671.1">
    <property type="nucleotide sequence ID" value="NZ_CP032704.1"/>
</dbReference>
<dbReference type="Gene3D" id="3.30.70.1320">
    <property type="entry name" value="Multidrug efflux transporter AcrB pore domain like"/>
    <property type="match status" value="1"/>
</dbReference>
<feature type="transmembrane region" description="Helical" evidence="9">
    <location>
        <begin position="921"/>
        <end position="945"/>
    </location>
</feature>
<dbReference type="Gene3D" id="1.20.1640.10">
    <property type="entry name" value="Multidrug efflux transporter AcrB transmembrane domain"/>
    <property type="match status" value="2"/>
</dbReference>
<evidence type="ECO:0000256" key="6">
    <source>
        <dbReference type="ARBA" id="ARBA00022692"/>
    </source>
</evidence>
<dbReference type="OrthoDB" id="9757904at2"/>
<evidence type="ECO:0000256" key="9">
    <source>
        <dbReference type="RuleBase" id="RU364070"/>
    </source>
</evidence>
<evidence type="ECO:0000256" key="2">
    <source>
        <dbReference type="ARBA" id="ARBA00010942"/>
    </source>
</evidence>
<dbReference type="Gene3D" id="3.30.2090.10">
    <property type="entry name" value="Multidrug efflux transporter AcrB TolC docking domain, DN and DC subdomains"/>
    <property type="match status" value="2"/>
</dbReference>
<feature type="transmembrane region" description="Helical" evidence="9">
    <location>
        <begin position="536"/>
        <end position="554"/>
    </location>
</feature>
<accession>A0A518XJ73</accession>
<keyword evidence="11" id="KW-1185">Reference proteome</keyword>
<dbReference type="Pfam" id="PF00873">
    <property type="entry name" value="ACR_tran"/>
    <property type="match status" value="1"/>
</dbReference>
<reference evidence="10 11" key="1">
    <citation type="submission" date="2018-10" db="EMBL/GenBank/DDBJ databases">
        <title>Genome Sequencing of Pantoea dispersa DSM 32899.</title>
        <authorList>
            <person name="Nawrath M."/>
            <person name="Ottenheim C."/>
            <person name="Wilm A."/>
            <person name="Zimmermann W."/>
            <person name="Wu J.C."/>
        </authorList>
    </citation>
    <scope>NUCLEOTIDE SEQUENCE [LARGE SCALE GENOMIC DNA]</scope>
    <source>
        <strain evidence="10 11">DSM 32899</strain>
        <plasmid evidence="10 11">unnamed2</plasmid>
    </source>
</reference>
<dbReference type="GO" id="GO:0015562">
    <property type="term" value="F:efflux transmembrane transporter activity"/>
    <property type="evidence" value="ECO:0007669"/>
    <property type="project" value="InterPro"/>
</dbReference>
<keyword evidence="5 9" id="KW-0997">Cell inner membrane</keyword>
<feature type="transmembrane region" description="Helical" evidence="9">
    <location>
        <begin position="871"/>
        <end position="888"/>
    </location>
</feature>
<evidence type="ECO:0000256" key="5">
    <source>
        <dbReference type="ARBA" id="ARBA00022519"/>
    </source>
</evidence>
<keyword evidence="3 9" id="KW-0813">Transport</keyword>
<feature type="transmembrane region" description="Helical" evidence="9">
    <location>
        <begin position="437"/>
        <end position="458"/>
    </location>
</feature>
<dbReference type="PANTHER" id="PTHR32063">
    <property type="match status" value="1"/>
</dbReference>
<dbReference type="SUPFAM" id="SSF82714">
    <property type="entry name" value="Multidrug efflux transporter AcrB TolC docking domain, DN and DC subdomains"/>
    <property type="match status" value="2"/>
</dbReference>
<dbReference type="PRINTS" id="PR00702">
    <property type="entry name" value="ACRIFLAVINRP"/>
</dbReference>
<evidence type="ECO:0000313" key="11">
    <source>
        <dbReference type="Proteomes" id="UP000319411"/>
    </source>
</evidence>
<keyword evidence="6 9" id="KW-0812">Transmembrane</keyword>
<feature type="transmembrane region" description="Helical" evidence="9">
    <location>
        <begin position="895"/>
        <end position="915"/>
    </location>
</feature>
<dbReference type="NCBIfam" id="NF000282">
    <property type="entry name" value="RND_permease_1"/>
    <property type="match status" value="1"/>
</dbReference>
<dbReference type="EMBL" id="CP032704">
    <property type="protein sequence ID" value="QDY44240.1"/>
    <property type="molecule type" value="Genomic_DNA"/>
</dbReference>
<geneLocation type="plasmid" evidence="10 11">
    <name>unnamed2</name>
</geneLocation>
<keyword evidence="10" id="KW-0614">Plasmid</keyword>
<evidence type="ECO:0000256" key="8">
    <source>
        <dbReference type="ARBA" id="ARBA00023136"/>
    </source>
</evidence>
<dbReference type="GO" id="GO:0009636">
    <property type="term" value="P:response to toxic substance"/>
    <property type="evidence" value="ECO:0007669"/>
    <property type="project" value="UniProtKB-ARBA"/>
</dbReference>
<dbReference type="SUPFAM" id="SSF82693">
    <property type="entry name" value="Multidrug efflux transporter AcrB pore domain, PN1, PN2, PC1 and PC2 subdomains"/>
    <property type="match status" value="4"/>
</dbReference>
<keyword evidence="4" id="KW-1003">Cell membrane</keyword>
<dbReference type="FunFam" id="3.30.2090.10:FF:000002">
    <property type="entry name" value="Efflux pump membrane transporter"/>
    <property type="match status" value="1"/>
</dbReference>
<dbReference type="SUPFAM" id="SSF82866">
    <property type="entry name" value="Multidrug efflux transporter AcrB transmembrane domain"/>
    <property type="match status" value="2"/>
</dbReference>
<dbReference type="PANTHER" id="PTHR32063:SF13">
    <property type="entry name" value="MULTIDRUG EFFLUX PUMP SUBUNIT ACRB-RELATED"/>
    <property type="match status" value="1"/>
</dbReference>
<feature type="transmembrane region" description="Helical" evidence="9">
    <location>
        <begin position="340"/>
        <end position="359"/>
    </location>
</feature>
<dbReference type="Proteomes" id="UP000319411">
    <property type="component" value="Plasmid unnamed2"/>
</dbReference>
<dbReference type="KEGG" id="pdis:D8B20_20105"/>
<protein>
    <recommendedName>
        <fullName evidence="9">Efflux pump membrane transporter</fullName>
    </recommendedName>
</protein>
<dbReference type="GO" id="GO:0005886">
    <property type="term" value="C:plasma membrane"/>
    <property type="evidence" value="ECO:0007669"/>
    <property type="project" value="UniProtKB-SubCell"/>
</dbReference>
<keyword evidence="8 9" id="KW-0472">Membrane</keyword>
<dbReference type="InterPro" id="IPR001036">
    <property type="entry name" value="Acrflvin-R"/>
</dbReference>
<feature type="transmembrane region" description="Helical" evidence="9">
    <location>
        <begin position="366"/>
        <end position="390"/>
    </location>
</feature>
<sequence length="1044" mass="113589">MSKFFIERPIFAWVLAILIMVAGVMSISGLSINQYPNIAPPAISVSVTYPGASAETVQETVVQVIEQQLTGIDNLRYLESNSNSDGSATIIATFNQGTDPDIAQVQVQNKVSVAETSLPTEVTEQGVTVAKYQANFMMVLGLVSKDGKLSDADLGDILVSKMQDPIARTKGVGDFMVMGAEYAMRIWLDPSKLVKYGLIPSDVSTAIKNQNTQVSSGKIGGLPTAPGTELSASIVGKTRFTSAEQFRNVLLKVNRDGSQVRLKDVASVDLGPEDYSISSTYNGRPSTGMALRLATGSNILETVNAVRATVDRLKTTLPDNVEIVYPYDTSPVVSASIHEVVKTLIEAIILVFFVMLIFLQNFRATVITTMVVPVVLLGTFGVLYACGYTINTLTMFGMVLAIGLLVDDAIVVVENVERVMEEEGLSPKEATIKSMQQVQSALFGIAMVLSAVLLPMAFFSGSTGIIYRQFSITIVSAMALSVLIALIFTPALCATFLKPVQHDKKKNGFAGWFNRNLDRGTTHYTRSVRHVIHRRGIFMIVYLGIVAGTCFLFTRLPTTFLPDEDQAVMMVQTTLPQNASAERTQKVISEINDYFLKDEKASVDSVFSANGFSFAGRGQNSSVSFVKLKTWSERPDANQKVQALASRTMAHFARNPDAKVIAMVPPAVMELGNSTGFDMYLEDENNQGHDALMAAMNKFLELASKDKRLSMVRHNGMADEAEYHLSIDEEKANALGVSSSDIDDTLSAAWGSSYVNQFLFNGRVKNVYIQGKASSRVTPDDMEKWYVKNDEGKMVPFSAFGRGEWQYGSPRYERFNGVSAVNIQGSPADGYSSGDAVSAVEEIAKQMPEGYKVEWHGLSYEEQMSGSQTTTLYLLSVLIVFLCLAALYESWSIPLSVMLVVPLGVLGTVSAVLMRDLQNDVFFQVGLLTTVGLAAKNAILIVEFAKELHERDGKDLVEAAIEAAKLRIRPIIMTSMAFILGVLPLTISSGAGAGSQHSIGTAVIGGMISATFLAIFFVPMFYVLVMKISQRLFKKSSQEEASAQ</sequence>
<evidence type="ECO:0000313" key="10">
    <source>
        <dbReference type="EMBL" id="QDY44240.1"/>
    </source>
</evidence>
<feature type="transmembrane region" description="Helical" evidence="9">
    <location>
        <begin position="966"/>
        <end position="987"/>
    </location>
</feature>
<comment type="similarity">
    <text evidence="2 9">Belongs to the resistance-nodulation-cell division (RND) (TC 2.A.6) family.</text>
</comment>
<comment type="caution">
    <text evidence="9">Lacks conserved residue(s) required for the propagation of feature annotation.</text>
</comment>
<name>A0A518XJ73_9GAMM</name>
<gene>
    <name evidence="10" type="ORF">D8B20_20105</name>
</gene>
<dbReference type="AlphaFoldDB" id="A0A518XJ73"/>
<dbReference type="InterPro" id="IPR004764">
    <property type="entry name" value="MdtF-like"/>
</dbReference>
<proteinExistence type="inferred from homology"/>
<feature type="transmembrane region" description="Helical" evidence="9">
    <location>
        <begin position="470"/>
        <end position="497"/>
    </location>
</feature>
<feature type="transmembrane region" description="Helical" evidence="9">
    <location>
        <begin position="999"/>
        <end position="1025"/>
    </location>
</feature>
<dbReference type="FunFam" id="3.30.2090.10:FF:000001">
    <property type="entry name" value="Efflux pump membrane transporter"/>
    <property type="match status" value="1"/>
</dbReference>
<dbReference type="FunFam" id="3.30.70.1430:FF:000002">
    <property type="entry name" value="Efflux pump membrane transporter"/>
    <property type="match status" value="1"/>
</dbReference>
<dbReference type="FunFam" id="3.30.70.1430:FF:000001">
    <property type="entry name" value="Efflux pump membrane transporter"/>
    <property type="match status" value="1"/>
</dbReference>
<evidence type="ECO:0000256" key="1">
    <source>
        <dbReference type="ARBA" id="ARBA00004429"/>
    </source>
</evidence>
<organism evidence="10 11">
    <name type="scientific">Candidatus Pantoea soli</name>
    <dbReference type="NCBI Taxonomy" id="3098669"/>
    <lineage>
        <taxon>Bacteria</taxon>
        <taxon>Pseudomonadati</taxon>
        <taxon>Pseudomonadota</taxon>
        <taxon>Gammaproteobacteria</taxon>
        <taxon>Enterobacterales</taxon>
        <taxon>Erwiniaceae</taxon>
        <taxon>Pantoea</taxon>
    </lineage>
</organism>
<dbReference type="InterPro" id="IPR027463">
    <property type="entry name" value="AcrB_DN_DC_subdom"/>
</dbReference>
<dbReference type="Gene3D" id="3.30.70.1430">
    <property type="entry name" value="Multidrug efflux transporter AcrB pore domain"/>
    <property type="match status" value="2"/>
</dbReference>
<evidence type="ECO:0000256" key="7">
    <source>
        <dbReference type="ARBA" id="ARBA00022989"/>
    </source>
</evidence>
<dbReference type="NCBIfam" id="TIGR00915">
    <property type="entry name" value="2A0602"/>
    <property type="match status" value="1"/>
</dbReference>
<dbReference type="Gene3D" id="3.30.70.1440">
    <property type="entry name" value="Multidrug efflux transporter AcrB pore domain"/>
    <property type="match status" value="1"/>
</dbReference>
<dbReference type="GO" id="GO:0042910">
    <property type="term" value="F:xenobiotic transmembrane transporter activity"/>
    <property type="evidence" value="ECO:0007669"/>
    <property type="project" value="TreeGrafter"/>
</dbReference>
<evidence type="ECO:0000256" key="4">
    <source>
        <dbReference type="ARBA" id="ARBA00022475"/>
    </source>
</evidence>
<comment type="subcellular location">
    <subcellularLocation>
        <location evidence="1 9">Cell inner membrane</location>
        <topology evidence="1 9">Multi-pass membrane protein</topology>
    </subcellularLocation>
</comment>